<feature type="compositionally biased region" description="Acidic residues" evidence="1">
    <location>
        <begin position="265"/>
        <end position="281"/>
    </location>
</feature>
<reference evidence="3" key="1">
    <citation type="submission" date="2020-10" db="EMBL/GenBank/DDBJ databases">
        <title>Unveiling of a novel bifunctional photoreceptor, Dualchrome1, isolated from a cosmopolitan green alga.</title>
        <authorList>
            <person name="Suzuki S."/>
            <person name="Kawachi M."/>
        </authorList>
    </citation>
    <scope>NUCLEOTIDE SEQUENCE</scope>
    <source>
        <strain evidence="3">NIES 2893</strain>
    </source>
</reference>
<proteinExistence type="predicted"/>
<evidence type="ECO:0000256" key="1">
    <source>
        <dbReference type="SAM" id="MobiDB-lite"/>
    </source>
</evidence>
<feature type="chain" id="PRO_5032322112" evidence="2">
    <location>
        <begin position="24"/>
        <end position="281"/>
    </location>
</feature>
<dbReference type="EMBL" id="BNJQ01000008">
    <property type="protein sequence ID" value="GHP04774.1"/>
    <property type="molecule type" value="Genomic_DNA"/>
</dbReference>
<evidence type="ECO:0000313" key="3">
    <source>
        <dbReference type="EMBL" id="GHP04774.1"/>
    </source>
</evidence>
<feature type="compositionally biased region" description="Basic and acidic residues" evidence="1">
    <location>
        <begin position="170"/>
        <end position="180"/>
    </location>
</feature>
<name>A0A830HCI4_9CHLO</name>
<feature type="region of interest" description="Disordered" evidence="1">
    <location>
        <begin position="114"/>
        <end position="135"/>
    </location>
</feature>
<comment type="caution">
    <text evidence="3">The sequence shown here is derived from an EMBL/GenBank/DDBJ whole genome shotgun (WGS) entry which is preliminary data.</text>
</comment>
<feature type="signal peptide" evidence="2">
    <location>
        <begin position="1"/>
        <end position="23"/>
    </location>
</feature>
<accession>A0A830HCI4</accession>
<keyword evidence="2" id="KW-0732">Signal</keyword>
<keyword evidence="4" id="KW-1185">Reference proteome</keyword>
<feature type="compositionally biased region" description="Acidic residues" evidence="1">
    <location>
        <begin position="217"/>
        <end position="257"/>
    </location>
</feature>
<evidence type="ECO:0000256" key="2">
    <source>
        <dbReference type="SAM" id="SignalP"/>
    </source>
</evidence>
<protein>
    <submittedName>
        <fullName evidence="3">Uncharacterized protein</fullName>
    </submittedName>
</protein>
<feature type="region of interest" description="Disordered" evidence="1">
    <location>
        <begin position="161"/>
        <end position="281"/>
    </location>
</feature>
<organism evidence="3 4">
    <name type="scientific">Pycnococcus provasolii</name>
    <dbReference type="NCBI Taxonomy" id="41880"/>
    <lineage>
        <taxon>Eukaryota</taxon>
        <taxon>Viridiplantae</taxon>
        <taxon>Chlorophyta</taxon>
        <taxon>Pseudoscourfieldiophyceae</taxon>
        <taxon>Pseudoscourfieldiales</taxon>
        <taxon>Pycnococcaceae</taxon>
        <taxon>Pycnococcus</taxon>
    </lineage>
</organism>
<feature type="compositionally biased region" description="Polar residues" evidence="1">
    <location>
        <begin position="123"/>
        <end position="132"/>
    </location>
</feature>
<dbReference type="Proteomes" id="UP000660262">
    <property type="component" value="Unassembled WGS sequence"/>
</dbReference>
<dbReference type="AlphaFoldDB" id="A0A830HCI4"/>
<sequence>MAVPRSSLVLSLILSVTIYLSYHSSSKLKEDAIIATRETQRLEEINAAAHADLSENKQQLASERAATERQRARANQLAERLQTVQDGANACDEEKEQLKALIHELRTELATTKKAGDDAVDSATKQANQLSEVQRKSVADAAAADEALAASRAETLEARTKLKAAQDQASEWKESAERCAAEVQSAAAAAREKPDEKDDVQGDVAEEEKTEEAGEKEVEEEEEDSEEEEASDSQEQSDEDEEADETAAEGAAGDDAEESQKQENAEEEEETEETEDATSSE</sequence>
<gene>
    <name evidence="3" type="ORF">PPROV_000352700</name>
</gene>
<evidence type="ECO:0000313" key="4">
    <source>
        <dbReference type="Proteomes" id="UP000660262"/>
    </source>
</evidence>
<feature type="compositionally biased region" description="Basic and acidic residues" evidence="1">
    <location>
        <begin position="190"/>
        <end position="200"/>
    </location>
</feature>